<dbReference type="VEuPathDB" id="VectorBase:RSAN_056425"/>
<dbReference type="InterPro" id="IPR045249">
    <property type="entry name" value="HARBI1-like"/>
</dbReference>
<reference evidence="11" key="1">
    <citation type="journal article" date="2020" name="Cell">
        <title>Large-Scale Comparative Analyses of Tick Genomes Elucidate Their Genetic Diversity and Vector Capacities.</title>
        <authorList>
            <consortium name="Tick Genome and Microbiome Consortium (TIGMIC)"/>
            <person name="Jia N."/>
            <person name="Wang J."/>
            <person name="Shi W."/>
            <person name="Du L."/>
            <person name="Sun Y."/>
            <person name="Zhan W."/>
            <person name="Jiang J.F."/>
            <person name="Wang Q."/>
            <person name="Zhang B."/>
            <person name="Ji P."/>
            <person name="Bell-Sakyi L."/>
            <person name="Cui X.M."/>
            <person name="Yuan T.T."/>
            <person name="Jiang B.G."/>
            <person name="Yang W.F."/>
            <person name="Lam T.T."/>
            <person name="Chang Q.C."/>
            <person name="Ding S.J."/>
            <person name="Wang X.J."/>
            <person name="Zhu J.G."/>
            <person name="Ruan X.D."/>
            <person name="Zhao L."/>
            <person name="Wei J.T."/>
            <person name="Ye R.Z."/>
            <person name="Que T.C."/>
            <person name="Du C.H."/>
            <person name="Zhou Y.H."/>
            <person name="Cheng J.X."/>
            <person name="Dai P.F."/>
            <person name="Guo W.B."/>
            <person name="Han X.H."/>
            <person name="Huang E.J."/>
            <person name="Li L.F."/>
            <person name="Wei W."/>
            <person name="Gao Y.C."/>
            <person name="Liu J.Z."/>
            <person name="Shao H.Z."/>
            <person name="Wang X."/>
            <person name="Wang C.C."/>
            <person name="Yang T.C."/>
            <person name="Huo Q.B."/>
            <person name="Li W."/>
            <person name="Chen H.Y."/>
            <person name="Chen S.E."/>
            <person name="Zhou L.G."/>
            <person name="Ni X.B."/>
            <person name="Tian J.H."/>
            <person name="Sheng Y."/>
            <person name="Liu T."/>
            <person name="Pan Y.S."/>
            <person name="Xia L.Y."/>
            <person name="Li J."/>
            <person name="Zhao F."/>
            <person name="Cao W.C."/>
        </authorList>
    </citation>
    <scope>NUCLEOTIDE SEQUENCE</scope>
    <source>
        <strain evidence="11">Rsan-2018</strain>
    </source>
</reference>
<keyword evidence="5" id="KW-0479">Metal-binding</keyword>
<evidence type="ECO:0000256" key="8">
    <source>
        <dbReference type="SAM" id="MobiDB-lite"/>
    </source>
</evidence>
<comment type="similarity">
    <text evidence="3">Belongs to the HARBI1 family.</text>
</comment>
<dbReference type="AlphaFoldDB" id="A0A9D4PW22"/>
<organism evidence="11 12">
    <name type="scientific">Rhipicephalus sanguineus</name>
    <name type="common">Brown dog tick</name>
    <name type="synonym">Ixodes sanguineus</name>
    <dbReference type="NCBI Taxonomy" id="34632"/>
    <lineage>
        <taxon>Eukaryota</taxon>
        <taxon>Metazoa</taxon>
        <taxon>Ecdysozoa</taxon>
        <taxon>Arthropoda</taxon>
        <taxon>Chelicerata</taxon>
        <taxon>Arachnida</taxon>
        <taxon>Acari</taxon>
        <taxon>Parasitiformes</taxon>
        <taxon>Ixodida</taxon>
        <taxon>Ixodoidea</taxon>
        <taxon>Ixodidae</taxon>
        <taxon>Rhipicephalinae</taxon>
        <taxon>Rhipicephalus</taxon>
        <taxon>Rhipicephalus</taxon>
    </lineage>
</organism>
<comment type="caution">
    <text evidence="11">The sequence shown here is derived from an EMBL/GenBank/DDBJ whole genome shotgun (WGS) entry which is preliminary data.</text>
</comment>
<feature type="domain" description="DDE Tnp4" evidence="9">
    <location>
        <begin position="473"/>
        <end position="569"/>
    </location>
</feature>
<feature type="region of interest" description="Disordered" evidence="8">
    <location>
        <begin position="575"/>
        <end position="625"/>
    </location>
</feature>
<evidence type="ECO:0000313" key="11">
    <source>
        <dbReference type="EMBL" id="KAH7956776.1"/>
    </source>
</evidence>
<evidence type="ECO:0000256" key="6">
    <source>
        <dbReference type="ARBA" id="ARBA00022801"/>
    </source>
</evidence>
<dbReference type="InterPro" id="IPR036691">
    <property type="entry name" value="Endo/exonu/phosph_ase_sf"/>
</dbReference>
<dbReference type="GO" id="GO:0005634">
    <property type="term" value="C:nucleus"/>
    <property type="evidence" value="ECO:0007669"/>
    <property type="project" value="UniProtKB-SubCell"/>
</dbReference>
<dbReference type="VEuPathDB" id="VectorBase:RSAN_051259"/>
<protein>
    <recommendedName>
        <fullName evidence="13">Tick transposon</fullName>
    </recommendedName>
</protein>
<name>A0A9D4PW22_RHISA</name>
<keyword evidence="12" id="KW-1185">Reference proteome</keyword>
<proteinExistence type="inferred from homology"/>
<dbReference type="Gene3D" id="3.60.10.10">
    <property type="entry name" value="Endonuclease/exonuclease/phosphatase"/>
    <property type="match status" value="1"/>
</dbReference>
<keyword evidence="4" id="KW-0540">Nuclease</keyword>
<dbReference type="EMBL" id="JABSTV010001250">
    <property type="protein sequence ID" value="KAH7956776.1"/>
    <property type="molecule type" value="Genomic_DNA"/>
</dbReference>
<dbReference type="GO" id="GO:0004518">
    <property type="term" value="F:nuclease activity"/>
    <property type="evidence" value="ECO:0007669"/>
    <property type="project" value="UniProtKB-KW"/>
</dbReference>
<evidence type="ECO:0000256" key="3">
    <source>
        <dbReference type="ARBA" id="ARBA00006958"/>
    </source>
</evidence>
<feature type="compositionally biased region" description="Low complexity" evidence="8">
    <location>
        <begin position="582"/>
        <end position="609"/>
    </location>
</feature>
<dbReference type="InterPro" id="IPR005135">
    <property type="entry name" value="Endo/exonuclease/phosphatase"/>
</dbReference>
<dbReference type="GO" id="GO:0046872">
    <property type="term" value="F:metal ion binding"/>
    <property type="evidence" value="ECO:0007669"/>
    <property type="project" value="UniProtKB-KW"/>
</dbReference>
<dbReference type="Proteomes" id="UP000821837">
    <property type="component" value="Unassembled WGS sequence"/>
</dbReference>
<evidence type="ECO:0000256" key="4">
    <source>
        <dbReference type="ARBA" id="ARBA00022722"/>
    </source>
</evidence>
<dbReference type="PANTHER" id="PTHR22930">
    <property type="match status" value="1"/>
</dbReference>
<keyword evidence="6" id="KW-0378">Hydrolase</keyword>
<comment type="cofactor">
    <cofactor evidence="1">
        <name>a divalent metal cation</name>
        <dbReference type="ChEBI" id="CHEBI:60240"/>
    </cofactor>
</comment>
<evidence type="ECO:0000256" key="1">
    <source>
        <dbReference type="ARBA" id="ARBA00001968"/>
    </source>
</evidence>
<evidence type="ECO:0000256" key="7">
    <source>
        <dbReference type="ARBA" id="ARBA00023242"/>
    </source>
</evidence>
<evidence type="ECO:0000256" key="5">
    <source>
        <dbReference type="ARBA" id="ARBA00022723"/>
    </source>
</evidence>
<evidence type="ECO:0000256" key="2">
    <source>
        <dbReference type="ARBA" id="ARBA00004123"/>
    </source>
</evidence>
<dbReference type="SUPFAM" id="SSF56219">
    <property type="entry name" value="DNase I-like"/>
    <property type="match status" value="1"/>
</dbReference>
<dbReference type="GO" id="GO:0016787">
    <property type="term" value="F:hydrolase activity"/>
    <property type="evidence" value="ECO:0007669"/>
    <property type="project" value="UniProtKB-KW"/>
</dbReference>
<feature type="domain" description="Endonuclease/exonuclease/phosphatase" evidence="10">
    <location>
        <begin position="129"/>
        <end position="242"/>
    </location>
</feature>
<evidence type="ECO:0000259" key="9">
    <source>
        <dbReference type="Pfam" id="PF13359"/>
    </source>
</evidence>
<dbReference type="InterPro" id="IPR027806">
    <property type="entry name" value="HARBI1_dom"/>
</dbReference>
<sequence>MDTESFAGTATKRKAYEAAQTLILIMAGRSRNTTIWQWNCRGFARKRPVLQQFLASRDRPEIIALQEGGKHAQLAGYKTYTSGRANSQVATLVKRNMNVIPHDIGSNFPDHVLLEILPRPSRKPGHCLFVLNVYSPPRDHRVEFGPLFLRVQQLAQHQPHIIMGDFNAPHPSWGYHYDSPKGRSLWEEWHSLHLNLLTDPAHPTRRGVGVARDTTPNLTFVGPGVNATWCNTLETFGSDHYVLEIVIQEPTRERLRSARLTDWDRFRTQRQASGTSQRITDISSWSATLLQHVADATTDIEVEKSVPSCDRHYAKLWARKRKLETLLQTRKWDKDIRRRLARVHTDIENYAIDLTRQNWNDICSQMDKAPNSKNTWQLLRHLLDPDGGKLQAKYQLERIFREYSGSTASLRQELINTYIRPGPVIPLPAYQGVANPLLDAPITRAELPDVTQAGQVMEEFYRIANFPGVTGCIDCTHVKIKSPGGDDAEVFRCRKGYFSINVQAITGPRLQFFDVVASWPGSNHDSRIFDNSHARVRYEQGDVPGLLLGDMGYACRRYLMTPLKDPENAAEFSRHMHDPLPQDDQVVQPQSSSSPAPAAAHGSAAQPSDALPPGEPVDTEDGFRARRRIIRDYYSR</sequence>
<comment type="subcellular location">
    <subcellularLocation>
        <location evidence="2">Nucleus</location>
    </subcellularLocation>
</comment>
<dbReference type="PANTHER" id="PTHR22930:SF289">
    <property type="entry name" value="DDE TNP4 DOMAIN-CONTAINING PROTEIN-RELATED"/>
    <property type="match status" value="1"/>
</dbReference>
<dbReference type="Pfam" id="PF13359">
    <property type="entry name" value="DDE_Tnp_4"/>
    <property type="match status" value="1"/>
</dbReference>
<evidence type="ECO:0008006" key="13">
    <source>
        <dbReference type="Google" id="ProtNLM"/>
    </source>
</evidence>
<evidence type="ECO:0000313" key="12">
    <source>
        <dbReference type="Proteomes" id="UP000821837"/>
    </source>
</evidence>
<reference evidence="11" key="2">
    <citation type="submission" date="2021-09" db="EMBL/GenBank/DDBJ databases">
        <authorList>
            <person name="Jia N."/>
            <person name="Wang J."/>
            <person name="Shi W."/>
            <person name="Du L."/>
            <person name="Sun Y."/>
            <person name="Zhan W."/>
            <person name="Jiang J."/>
            <person name="Wang Q."/>
            <person name="Zhang B."/>
            <person name="Ji P."/>
            <person name="Sakyi L.B."/>
            <person name="Cui X."/>
            <person name="Yuan T."/>
            <person name="Jiang B."/>
            <person name="Yang W."/>
            <person name="Lam T.T.-Y."/>
            <person name="Chang Q."/>
            <person name="Ding S."/>
            <person name="Wang X."/>
            <person name="Zhu J."/>
            <person name="Ruan X."/>
            <person name="Zhao L."/>
            <person name="Wei J."/>
            <person name="Que T."/>
            <person name="Du C."/>
            <person name="Cheng J."/>
            <person name="Dai P."/>
            <person name="Han X."/>
            <person name="Huang E."/>
            <person name="Gao Y."/>
            <person name="Liu J."/>
            <person name="Shao H."/>
            <person name="Ye R."/>
            <person name="Li L."/>
            <person name="Wei W."/>
            <person name="Wang X."/>
            <person name="Wang C."/>
            <person name="Huo Q."/>
            <person name="Li W."/>
            <person name="Guo W."/>
            <person name="Chen H."/>
            <person name="Chen S."/>
            <person name="Zhou L."/>
            <person name="Zhou L."/>
            <person name="Ni X."/>
            <person name="Tian J."/>
            <person name="Zhou Y."/>
            <person name="Sheng Y."/>
            <person name="Liu T."/>
            <person name="Pan Y."/>
            <person name="Xia L."/>
            <person name="Li J."/>
            <person name="Zhao F."/>
            <person name="Cao W."/>
        </authorList>
    </citation>
    <scope>NUCLEOTIDE SEQUENCE</scope>
    <source>
        <strain evidence="11">Rsan-2018</strain>
        <tissue evidence="11">Larvae</tissue>
    </source>
</reference>
<dbReference type="Pfam" id="PF14529">
    <property type="entry name" value="Exo_endo_phos_2"/>
    <property type="match status" value="1"/>
</dbReference>
<evidence type="ECO:0000259" key="10">
    <source>
        <dbReference type="Pfam" id="PF14529"/>
    </source>
</evidence>
<keyword evidence="7" id="KW-0539">Nucleus</keyword>
<gene>
    <name evidence="11" type="ORF">HPB52_012573</name>
</gene>
<accession>A0A9D4PW22</accession>